<dbReference type="WBParaSite" id="ES5_v2.g7780.t1">
    <property type="protein sequence ID" value="ES5_v2.g7780.t1"/>
    <property type="gene ID" value="ES5_v2.g7780"/>
</dbReference>
<dbReference type="Proteomes" id="UP000887579">
    <property type="component" value="Unplaced"/>
</dbReference>
<proteinExistence type="predicted"/>
<protein>
    <submittedName>
        <fullName evidence="2">G-protein coupled receptors family 1 profile domain-containing protein</fullName>
    </submittedName>
</protein>
<name>A0AC34GT10_9BILA</name>
<evidence type="ECO:0000313" key="1">
    <source>
        <dbReference type="Proteomes" id="UP000887579"/>
    </source>
</evidence>
<sequence>MPSNLSAVCLTEAQMRMHGTEFEKYLQRYLFPCLAIFGILGNALNLTVLLNRRMRSRANTFLATLAIADVIFLSLLLPNALANYPIFTFNYYFRWFYLHTKVHLLSFANWSSAVAIWCVIAVCADRLIGIRHPLYIRSHVAGYKIKLLIAAIVLGPGLFTAYQHVAYKCLVRSYCNGSQLYSRCLPVNQPRWFGNQSNPYSVSFQQFIDISILLNVVLLIICPIILLTALNMLLLCALRQRSHNLLLKGDDMTKPCVDALKHHKTEQRVTLTVALIVTMFTVTNGPSAIVHLLQTVYGSQHENWYNITLFCSALVIFGKASNFILFCLCSKHFRSRLFSLAQKKVHEKLDRRRSSYNNITRKLSYLNPPSRKETPSRSGVISRASEQSLF</sequence>
<accession>A0AC34GT10</accession>
<organism evidence="1 2">
    <name type="scientific">Panagrolaimus sp. ES5</name>
    <dbReference type="NCBI Taxonomy" id="591445"/>
    <lineage>
        <taxon>Eukaryota</taxon>
        <taxon>Metazoa</taxon>
        <taxon>Ecdysozoa</taxon>
        <taxon>Nematoda</taxon>
        <taxon>Chromadorea</taxon>
        <taxon>Rhabditida</taxon>
        <taxon>Tylenchina</taxon>
        <taxon>Panagrolaimomorpha</taxon>
        <taxon>Panagrolaimoidea</taxon>
        <taxon>Panagrolaimidae</taxon>
        <taxon>Panagrolaimus</taxon>
    </lineage>
</organism>
<evidence type="ECO:0000313" key="2">
    <source>
        <dbReference type="WBParaSite" id="ES5_v2.g7780.t1"/>
    </source>
</evidence>
<reference evidence="2" key="1">
    <citation type="submission" date="2022-11" db="UniProtKB">
        <authorList>
            <consortium name="WormBaseParasite"/>
        </authorList>
    </citation>
    <scope>IDENTIFICATION</scope>
</reference>